<dbReference type="EMBL" id="VHLH01000024">
    <property type="protein sequence ID" value="TPW27049.1"/>
    <property type="molecule type" value="Genomic_DNA"/>
</dbReference>
<evidence type="ECO:0000313" key="9">
    <source>
        <dbReference type="Proteomes" id="UP000320314"/>
    </source>
</evidence>
<sequence length="138" mass="15386">MVNLVVDASVAVKWFVEEDNHETAKALIYDVDAWIAPEFLMVEIGNVMRTRMRAGLTEMRQARDGMAFVNETVDRFVADGELVRAAFEIAIDLDHSLYDCLYVACARRENTQMITADRRLIAKAAGSPYAGDVRALAA</sequence>
<dbReference type="Pfam" id="PF01850">
    <property type="entry name" value="PIN"/>
    <property type="match status" value="1"/>
</dbReference>
<comment type="function">
    <text evidence="6">Toxic component of a toxin-antitoxin (TA) system. An RNase.</text>
</comment>
<keyword evidence="5 6" id="KW-0460">Magnesium</keyword>
<dbReference type="PANTHER" id="PTHR35901:SF1">
    <property type="entry name" value="EXONUCLEASE VAPC9"/>
    <property type="match status" value="1"/>
</dbReference>
<evidence type="ECO:0000256" key="3">
    <source>
        <dbReference type="ARBA" id="ARBA00022723"/>
    </source>
</evidence>
<evidence type="ECO:0000256" key="1">
    <source>
        <dbReference type="ARBA" id="ARBA00022649"/>
    </source>
</evidence>
<feature type="domain" description="PIN" evidence="7">
    <location>
        <begin position="5"/>
        <end position="123"/>
    </location>
</feature>
<comment type="cofactor">
    <cofactor evidence="6">
        <name>Mg(2+)</name>
        <dbReference type="ChEBI" id="CHEBI:18420"/>
    </cofactor>
</comment>
<evidence type="ECO:0000313" key="8">
    <source>
        <dbReference type="EMBL" id="TPW27049.1"/>
    </source>
</evidence>
<dbReference type="AlphaFoldDB" id="A0A506U3C8"/>
<evidence type="ECO:0000256" key="6">
    <source>
        <dbReference type="HAMAP-Rule" id="MF_00265"/>
    </source>
</evidence>
<dbReference type="InterPro" id="IPR051619">
    <property type="entry name" value="TypeII_TA_RNase_PINc/VapC"/>
</dbReference>
<dbReference type="CDD" id="cd09873">
    <property type="entry name" value="PIN_Pae0151-like"/>
    <property type="match status" value="1"/>
</dbReference>
<dbReference type="OrthoDB" id="1524147at2"/>
<evidence type="ECO:0000256" key="5">
    <source>
        <dbReference type="ARBA" id="ARBA00022842"/>
    </source>
</evidence>
<feature type="binding site" evidence="6">
    <location>
        <position position="7"/>
    </location>
    <ligand>
        <name>Mg(2+)</name>
        <dbReference type="ChEBI" id="CHEBI:18420"/>
    </ligand>
</feature>
<dbReference type="GO" id="GO:0000287">
    <property type="term" value="F:magnesium ion binding"/>
    <property type="evidence" value="ECO:0007669"/>
    <property type="project" value="UniProtKB-UniRule"/>
</dbReference>
<keyword evidence="1 6" id="KW-1277">Toxin-antitoxin system</keyword>
<keyword evidence="4 6" id="KW-0378">Hydrolase</keyword>
<accession>A0A506U3C8</accession>
<dbReference type="PANTHER" id="PTHR35901">
    <property type="entry name" value="RIBONUCLEASE VAPC3"/>
    <property type="match status" value="1"/>
</dbReference>
<dbReference type="GO" id="GO:0004540">
    <property type="term" value="F:RNA nuclease activity"/>
    <property type="evidence" value="ECO:0007669"/>
    <property type="project" value="InterPro"/>
</dbReference>
<keyword evidence="9" id="KW-1185">Reference proteome</keyword>
<dbReference type="InterPro" id="IPR002716">
    <property type="entry name" value="PIN_dom"/>
</dbReference>
<keyword evidence="6" id="KW-0800">Toxin</keyword>
<protein>
    <recommendedName>
        <fullName evidence="6">Ribonuclease VapC</fullName>
        <shortName evidence="6">RNase VapC</shortName>
        <ecNumber evidence="6">3.1.-.-</ecNumber>
    </recommendedName>
    <alternativeName>
        <fullName evidence="6">Toxin VapC</fullName>
    </alternativeName>
</protein>
<keyword evidence="3 6" id="KW-0479">Metal-binding</keyword>
<dbReference type="EC" id="3.1.-.-" evidence="6"/>
<comment type="caution">
    <text evidence="8">The sequence shown here is derived from an EMBL/GenBank/DDBJ whole genome shotgun (WGS) entry which is preliminary data.</text>
</comment>
<evidence type="ECO:0000256" key="2">
    <source>
        <dbReference type="ARBA" id="ARBA00022722"/>
    </source>
</evidence>
<dbReference type="SUPFAM" id="SSF88723">
    <property type="entry name" value="PIN domain-like"/>
    <property type="match status" value="1"/>
</dbReference>
<gene>
    <name evidence="6" type="primary">vapC</name>
    <name evidence="8" type="ORF">FJU11_12975</name>
</gene>
<evidence type="ECO:0000256" key="4">
    <source>
        <dbReference type="ARBA" id="ARBA00022801"/>
    </source>
</evidence>
<dbReference type="Proteomes" id="UP000320314">
    <property type="component" value="Unassembled WGS sequence"/>
</dbReference>
<comment type="similarity">
    <text evidence="6">Belongs to the PINc/VapC protein family.</text>
</comment>
<dbReference type="Gene3D" id="3.40.50.1010">
    <property type="entry name" value="5'-nuclease"/>
    <property type="match status" value="1"/>
</dbReference>
<dbReference type="InterPro" id="IPR022907">
    <property type="entry name" value="VapC_family"/>
</dbReference>
<dbReference type="InterPro" id="IPR029060">
    <property type="entry name" value="PIN-like_dom_sf"/>
</dbReference>
<dbReference type="GO" id="GO:0016787">
    <property type="term" value="F:hydrolase activity"/>
    <property type="evidence" value="ECO:0007669"/>
    <property type="project" value="UniProtKB-KW"/>
</dbReference>
<name>A0A506U3C8_9HYPH</name>
<evidence type="ECO:0000259" key="7">
    <source>
        <dbReference type="Pfam" id="PF01850"/>
    </source>
</evidence>
<proteinExistence type="inferred from homology"/>
<reference evidence="8 9" key="1">
    <citation type="submission" date="2019-06" db="EMBL/GenBank/DDBJ databases">
        <authorList>
            <person name="Li M."/>
        </authorList>
    </citation>
    <scope>NUCLEOTIDE SEQUENCE [LARGE SCALE GENOMIC DNA]</scope>
    <source>
        <strain evidence="8 9">BGMRC6574</strain>
    </source>
</reference>
<organism evidence="8 9">
    <name type="scientific">Pararhizobium mangrovi</name>
    <dbReference type="NCBI Taxonomy" id="2590452"/>
    <lineage>
        <taxon>Bacteria</taxon>
        <taxon>Pseudomonadati</taxon>
        <taxon>Pseudomonadota</taxon>
        <taxon>Alphaproteobacteria</taxon>
        <taxon>Hyphomicrobiales</taxon>
        <taxon>Rhizobiaceae</taxon>
        <taxon>Rhizobium/Agrobacterium group</taxon>
        <taxon>Pararhizobium</taxon>
    </lineage>
</organism>
<keyword evidence="2 6" id="KW-0540">Nuclease</keyword>
<feature type="binding site" evidence="6">
    <location>
        <position position="99"/>
    </location>
    <ligand>
        <name>Mg(2+)</name>
        <dbReference type="ChEBI" id="CHEBI:18420"/>
    </ligand>
</feature>
<dbReference type="HAMAP" id="MF_00265">
    <property type="entry name" value="VapC_Nob1"/>
    <property type="match status" value="1"/>
</dbReference>
<dbReference type="GO" id="GO:0090729">
    <property type="term" value="F:toxin activity"/>
    <property type="evidence" value="ECO:0007669"/>
    <property type="project" value="UniProtKB-KW"/>
</dbReference>
<dbReference type="InterPro" id="IPR044153">
    <property type="entry name" value="PIN_Pae0151-like"/>
</dbReference>